<evidence type="ECO:0000313" key="2">
    <source>
        <dbReference type="EMBL" id="KAF1933625.1"/>
    </source>
</evidence>
<dbReference type="OrthoDB" id="3793563at2759"/>
<feature type="region of interest" description="Disordered" evidence="1">
    <location>
        <begin position="29"/>
        <end position="61"/>
    </location>
</feature>
<feature type="region of interest" description="Disordered" evidence="1">
    <location>
        <begin position="243"/>
        <end position="262"/>
    </location>
</feature>
<dbReference type="RefSeq" id="XP_033453873.1">
    <property type="nucleotide sequence ID" value="XM_033588115.1"/>
</dbReference>
<feature type="compositionally biased region" description="Low complexity" evidence="1">
    <location>
        <begin position="145"/>
        <end position="161"/>
    </location>
</feature>
<dbReference type="GeneID" id="54345762"/>
<gene>
    <name evidence="2" type="ORF">M421DRAFT_201631</name>
</gene>
<protein>
    <submittedName>
        <fullName evidence="2">Uncharacterized protein</fullName>
    </submittedName>
</protein>
<sequence length="300" mass="33007">MMTASGPIEALWSPKVTEDEYSTAYVELAPPTAPKPSSPQHDFTAQPSTPPVNIKDDHAISPEDLESIQQFLDDNPAPVYRTSQQVNISTPPSDITMAHPVNMNTNRKVQKQAPRHVAKTLTSTANRVNKKAKAPPKKKTQHQRTTSTTSNITPSPSFTSSHRSIDELLASNFYSLDAQEKVRIMLPMLRNLDPRELEKNLAALPCIQAKVAGHKVRVAKPIHYSPPTPEDDDILATKLTFGTPPSPTPATRRNFASPPAPATQDLHKIAHVGVREYHGAVRQREALEKAAALQVQAKKR</sequence>
<accession>A0A6A5RYU0</accession>
<proteinExistence type="predicted"/>
<feature type="compositionally biased region" description="Basic residues" evidence="1">
    <location>
        <begin position="128"/>
        <end position="142"/>
    </location>
</feature>
<keyword evidence="3" id="KW-1185">Reference proteome</keyword>
<feature type="region of interest" description="Disordered" evidence="1">
    <location>
        <begin position="1"/>
        <end position="20"/>
    </location>
</feature>
<evidence type="ECO:0000256" key="1">
    <source>
        <dbReference type="SAM" id="MobiDB-lite"/>
    </source>
</evidence>
<evidence type="ECO:0000313" key="3">
    <source>
        <dbReference type="Proteomes" id="UP000800082"/>
    </source>
</evidence>
<feature type="compositionally biased region" description="Polar residues" evidence="1">
    <location>
        <begin position="38"/>
        <end position="47"/>
    </location>
</feature>
<reference evidence="2" key="1">
    <citation type="journal article" date="2020" name="Stud. Mycol.">
        <title>101 Dothideomycetes genomes: a test case for predicting lifestyles and emergence of pathogens.</title>
        <authorList>
            <person name="Haridas S."/>
            <person name="Albert R."/>
            <person name="Binder M."/>
            <person name="Bloem J."/>
            <person name="Labutti K."/>
            <person name="Salamov A."/>
            <person name="Andreopoulos B."/>
            <person name="Baker S."/>
            <person name="Barry K."/>
            <person name="Bills G."/>
            <person name="Bluhm B."/>
            <person name="Cannon C."/>
            <person name="Castanera R."/>
            <person name="Culley D."/>
            <person name="Daum C."/>
            <person name="Ezra D."/>
            <person name="Gonzalez J."/>
            <person name="Henrissat B."/>
            <person name="Kuo A."/>
            <person name="Liang C."/>
            <person name="Lipzen A."/>
            <person name="Lutzoni F."/>
            <person name="Magnuson J."/>
            <person name="Mondo S."/>
            <person name="Nolan M."/>
            <person name="Ohm R."/>
            <person name="Pangilinan J."/>
            <person name="Park H.-J."/>
            <person name="Ramirez L."/>
            <person name="Alfaro M."/>
            <person name="Sun H."/>
            <person name="Tritt A."/>
            <person name="Yoshinaga Y."/>
            <person name="Zwiers L.-H."/>
            <person name="Turgeon B."/>
            <person name="Goodwin S."/>
            <person name="Spatafora J."/>
            <person name="Crous P."/>
            <person name="Grigoriev I."/>
        </authorList>
    </citation>
    <scope>NUCLEOTIDE SEQUENCE</scope>
    <source>
        <strain evidence="2">CBS 183.55</strain>
    </source>
</reference>
<dbReference type="EMBL" id="ML978957">
    <property type="protein sequence ID" value="KAF1933625.1"/>
    <property type="molecule type" value="Genomic_DNA"/>
</dbReference>
<dbReference type="AlphaFoldDB" id="A0A6A5RYU0"/>
<feature type="region of interest" description="Disordered" evidence="1">
    <location>
        <begin position="125"/>
        <end position="161"/>
    </location>
</feature>
<dbReference type="Proteomes" id="UP000800082">
    <property type="component" value="Unassembled WGS sequence"/>
</dbReference>
<name>A0A6A5RYU0_9PLEO</name>
<organism evidence="2 3">
    <name type="scientific">Didymella exigua CBS 183.55</name>
    <dbReference type="NCBI Taxonomy" id="1150837"/>
    <lineage>
        <taxon>Eukaryota</taxon>
        <taxon>Fungi</taxon>
        <taxon>Dikarya</taxon>
        <taxon>Ascomycota</taxon>
        <taxon>Pezizomycotina</taxon>
        <taxon>Dothideomycetes</taxon>
        <taxon>Pleosporomycetidae</taxon>
        <taxon>Pleosporales</taxon>
        <taxon>Pleosporineae</taxon>
        <taxon>Didymellaceae</taxon>
        <taxon>Didymella</taxon>
    </lineage>
</organism>